<evidence type="ECO:0000256" key="2">
    <source>
        <dbReference type="ARBA" id="ARBA00007898"/>
    </source>
</evidence>
<evidence type="ECO:0000313" key="12">
    <source>
        <dbReference type="Proteomes" id="UP000248146"/>
    </source>
</evidence>
<dbReference type="GO" id="GO:0008800">
    <property type="term" value="F:beta-lactamase activity"/>
    <property type="evidence" value="ECO:0007669"/>
    <property type="project" value="UniProtKB-UniRule"/>
</dbReference>
<dbReference type="NCBIfam" id="NF012161">
    <property type="entry name" value="bla_class_D_main"/>
    <property type="match status" value="1"/>
</dbReference>
<evidence type="ECO:0000256" key="6">
    <source>
        <dbReference type="ARBA" id="ARBA00023251"/>
    </source>
</evidence>
<dbReference type="Gene3D" id="3.40.710.10">
    <property type="entry name" value="DD-peptidase/beta-lactamase superfamily"/>
    <property type="match status" value="1"/>
</dbReference>
<evidence type="ECO:0000256" key="9">
    <source>
        <dbReference type="SAM" id="SignalP"/>
    </source>
</evidence>
<dbReference type="EC" id="3.5.2.6" evidence="3 8"/>
<dbReference type="InterPro" id="IPR002137">
    <property type="entry name" value="Beta-lactam_class-D_AS"/>
</dbReference>
<proteinExistence type="inferred from homology"/>
<dbReference type="SUPFAM" id="SSF56601">
    <property type="entry name" value="beta-lactamase/transpeptidase-like"/>
    <property type="match status" value="1"/>
</dbReference>
<dbReference type="EMBL" id="QJRX01000001">
    <property type="protein sequence ID" value="PYC29484.1"/>
    <property type="molecule type" value="Genomic_DNA"/>
</dbReference>
<keyword evidence="5 8" id="KW-0378">Hydrolase</keyword>
<sequence length="260" mass="28376">MKHLLLSLLLSLCATARAAPLEEVPALAPLFAAAGVDATFVLHDVASGGLRGYNAPRAATRFVPASTFKIANSLIGLDSGAVASVDELFRYDGQPRMLDSWERDMGLREAIRVSNVPVYQELARRIGLARMRSQVAALQYGNGEIGAVVDRFWLDGPLAISALEQTRFLARLAQGHLPLPAAVQAQVREICLLEQGPGWKLYGKTGWGTAREPGIGWWVGWLEQDGRLYSFALNMDMRGEQDLPRRIELGKASLRALGLL</sequence>
<feature type="domain" description="Penicillin-binding protein transpeptidase" evidence="10">
    <location>
        <begin position="58"/>
        <end position="239"/>
    </location>
</feature>
<keyword evidence="6 8" id="KW-0046">Antibiotic resistance</keyword>
<comment type="catalytic activity">
    <reaction evidence="1 8">
        <text>a beta-lactam + H2O = a substituted beta-amino acid</text>
        <dbReference type="Rhea" id="RHEA:20401"/>
        <dbReference type="ChEBI" id="CHEBI:15377"/>
        <dbReference type="ChEBI" id="CHEBI:35627"/>
        <dbReference type="ChEBI" id="CHEBI:140347"/>
        <dbReference type="EC" id="3.5.2.6"/>
    </reaction>
</comment>
<dbReference type="Proteomes" id="UP000248146">
    <property type="component" value="Unassembled WGS sequence"/>
</dbReference>
<feature type="chain" id="PRO_5015898410" description="Beta-lactamase" evidence="9">
    <location>
        <begin position="19"/>
        <end position="260"/>
    </location>
</feature>
<dbReference type="AlphaFoldDB" id="A0A2V4LFN6"/>
<evidence type="ECO:0000256" key="1">
    <source>
        <dbReference type="ARBA" id="ARBA00001526"/>
    </source>
</evidence>
<protein>
    <recommendedName>
        <fullName evidence="3 8">Beta-lactamase</fullName>
        <ecNumber evidence="3 8">3.5.2.6</ecNumber>
    </recommendedName>
</protein>
<evidence type="ECO:0000313" key="11">
    <source>
        <dbReference type="EMBL" id="PYC29484.1"/>
    </source>
</evidence>
<organism evidence="11 12">
    <name type="scientific">Aquipseudomonas alcaligenes</name>
    <name type="common">Pseudomonas alcaligenes</name>
    <dbReference type="NCBI Taxonomy" id="43263"/>
    <lineage>
        <taxon>Bacteria</taxon>
        <taxon>Pseudomonadati</taxon>
        <taxon>Pseudomonadota</taxon>
        <taxon>Gammaproteobacteria</taxon>
        <taxon>Pseudomonadales</taxon>
        <taxon>Pseudomonadaceae</taxon>
        <taxon>Aquipseudomonas</taxon>
    </lineage>
</organism>
<dbReference type="GO" id="GO:0046677">
    <property type="term" value="P:response to antibiotic"/>
    <property type="evidence" value="ECO:0007669"/>
    <property type="project" value="UniProtKB-UniRule"/>
</dbReference>
<dbReference type="GO" id="GO:0008658">
    <property type="term" value="F:penicillin binding"/>
    <property type="evidence" value="ECO:0007669"/>
    <property type="project" value="InterPro"/>
</dbReference>
<feature type="active site" description="Acyl-ester intermediate" evidence="7">
    <location>
        <position position="66"/>
    </location>
</feature>
<feature type="modified residue" description="N6-carboxylysine" evidence="7">
    <location>
        <position position="69"/>
    </location>
</feature>
<accession>A0A2V4LFN6</accession>
<evidence type="ECO:0000256" key="5">
    <source>
        <dbReference type="ARBA" id="ARBA00022801"/>
    </source>
</evidence>
<evidence type="ECO:0000256" key="8">
    <source>
        <dbReference type="RuleBase" id="RU361140"/>
    </source>
</evidence>
<dbReference type="Pfam" id="PF00905">
    <property type="entry name" value="Transpeptidase"/>
    <property type="match status" value="1"/>
</dbReference>
<name>A0A2V4LFN6_AQUAC</name>
<comment type="similarity">
    <text evidence="2 8">Belongs to the class-D beta-lactamase family.</text>
</comment>
<dbReference type="PROSITE" id="PS00337">
    <property type="entry name" value="BETA_LACTAMASE_D"/>
    <property type="match status" value="1"/>
</dbReference>
<dbReference type="InterPro" id="IPR001460">
    <property type="entry name" value="PCN-bd_Tpept"/>
</dbReference>
<keyword evidence="4 9" id="KW-0732">Signal</keyword>
<evidence type="ECO:0000256" key="4">
    <source>
        <dbReference type="ARBA" id="ARBA00022729"/>
    </source>
</evidence>
<reference evidence="11 12" key="1">
    <citation type="submission" date="2018-06" db="EMBL/GenBank/DDBJ databases">
        <title>Pseudomonas diversity within urban Lake Michigan freshwaters.</title>
        <authorList>
            <person name="Batrich M."/>
            <person name="Hatzopoulos T."/>
            <person name="Putonti C."/>
        </authorList>
    </citation>
    <scope>NUCLEOTIDE SEQUENCE [LARGE SCALE GENOMIC DNA]</scope>
    <source>
        <strain evidence="11 12">MB-090714</strain>
    </source>
</reference>
<dbReference type="GO" id="GO:0017001">
    <property type="term" value="P:antibiotic catabolic process"/>
    <property type="evidence" value="ECO:0007669"/>
    <property type="project" value="InterPro"/>
</dbReference>
<evidence type="ECO:0000256" key="3">
    <source>
        <dbReference type="ARBA" id="ARBA00012865"/>
    </source>
</evidence>
<gene>
    <name evidence="11" type="primary">blaOXA</name>
    <name evidence="11" type="ORF">DMO17_01975</name>
</gene>
<dbReference type="InterPro" id="IPR012338">
    <property type="entry name" value="Beta-lactam/transpept-like"/>
</dbReference>
<comment type="caution">
    <text evidence="11">The sequence shown here is derived from an EMBL/GenBank/DDBJ whole genome shotgun (WGS) entry which is preliminary data.</text>
</comment>
<dbReference type="OrthoDB" id="9762883at2"/>
<evidence type="ECO:0000259" key="10">
    <source>
        <dbReference type="Pfam" id="PF00905"/>
    </source>
</evidence>
<feature type="signal peptide" evidence="9">
    <location>
        <begin position="1"/>
        <end position="18"/>
    </location>
</feature>
<evidence type="ECO:0000256" key="7">
    <source>
        <dbReference type="PIRSR" id="PIRSR602137-50"/>
    </source>
</evidence>
<dbReference type="RefSeq" id="WP_110680625.1">
    <property type="nucleotide sequence ID" value="NZ_QJRX01000001.1"/>
</dbReference>